<accession>A0ACB8WHF2</accession>
<evidence type="ECO:0000313" key="2">
    <source>
        <dbReference type="Proteomes" id="UP000831701"/>
    </source>
</evidence>
<proteinExistence type="predicted"/>
<comment type="caution">
    <text evidence="1">The sequence shown here is derived from an EMBL/GenBank/DDBJ whole genome shotgun (WGS) entry which is preliminary data.</text>
</comment>
<dbReference type="EMBL" id="CM041539">
    <property type="protein sequence ID" value="KAI3367199.1"/>
    <property type="molecule type" value="Genomic_DNA"/>
</dbReference>
<name>A0ACB8WHF2_9TELE</name>
<keyword evidence="2" id="KW-1185">Reference proteome</keyword>
<sequence>MLNCAAEAGIVEPDKCYTPLTNPTPAAPADVKPAQESPHVHHHVAGQSEIPPVYPVPSATNPVASQQGEGPNNVQGNEAPRAIPQIISPHQIKTEIPSSLQGYPCSTPAVTAGNEENLHCCPYNDCTRAYSTNKSLSRHVKKQHPEIFEDWKLAKKYNKVAKITAKKAPSGPASPNQSQNLGNRPSTQPGLLCNKPGVQQMDYPMGCSTSPAQCYPGSMEPVPITPMVNPTLYPSWGSPK</sequence>
<protein>
    <submittedName>
        <fullName evidence="1">Uncharacterized protein</fullName>
    </submittedName>
</protein>
<dbReference type="Proteomes" id="UP000831701">
    <property type="component" value="Chromosome 9"/>
</dbReference>
<organism evidence="1 2">
    <name type="scientific">Scortum barcoo</name>
    <name type="common">barcoo grunter</name>
    <dbReference type="NCBI Taxonomy" id="214431"/>
    <lineage>
        <taxon>Eukaryota</taxon>
        <taxon>Metazoa</taxon>
        <taxon>Chordata</taxon>
        <taxon>Craniata</taxon>
        <taxon>Vertebrata</taxon>
        <taxon>Euteleostomi</taxon>
        <taxon>Actinopterygii</taxon>
        <taxon>Neopterygii</taxon>
        <taxon>Teleostei</taxon>
        <taxon>Neoteleostei</taxon>
        <taxon>Acanthomorphata</taxon>
        <taxon>Eupercaria</taxon>
        <taxon>Centrarchiformes</taxon>
        <taxon>Terapontoidei</taxon>
        <taxon>Terapontidae</taxon>
        <taxon>Scortum</taxon>
    </lineage>
</organism>
<evidence type="ECO:0000313" key="1">
    <source>
        <dbReference type="EMBL" id="KAI3367199.1"/>
    </source>
</evidence>
<gene>
    <name evidence="1" type="ORF">L3Q82_008256</name>
</gene>
<reference evidence="1" key="1">
    <citation type="submission" date="2022-04" db="EMBL/GenBank/DDBJ databases">
        <title>Jade perch genome.</title>
        <authorList>
            <person name="Chao B."/>
        </authorList>
    </citation>
    <scope>NUCLEOTIDE SEQUENCE</scope>
    <source>
        <strain evidence="1">CB-2022</strain>
    </source>
</reference>